<evidence type="ECO:0000256" key="5">
    <source>
        <dbReference type="ARBA" id="ARBA00022519"/>
    </source>
</evidence>
<dbReference type="EC" id="2.7.13.3" evidence="3"/>
<keyword evidence="6" id="KW-0597">Phosphoprotein</keyword>
<evidence type="ECO:0000259" key="17">
    <source>
        <dbReference type="PROSITE" id="PS50885"/>
    </source>
</evidence>
<protein>
    <recommendedName>
        <fullName evidence="3">histidine kinase</fullName>
        <ecNumber evidence="3">2.7.13.3</ecNumber>
    </recommendedName>
</protein>
<dbReference type="PANTHER" id="PTHR44936:SF5">
    <property type="entry name" value="SENSOR HISTIDINE KINASE ENVZ"/>
    <property type="match status" value="1"/>
</dbReference>
<evidence type="ECO:0000256" key="12">
    <source>
        <dbReference type="ARBA" id="ARBA00022989"/>
    </source>
</evidence>
<keyword evidence="9" id="KW-0547">Nucleotide-binding</keyword>
<keyword evidence="10" id="KW-0418">Kinase</keyword>
<keyword evidence="4" id="KW-1003">Cell membrane</keyword>
<comment type="catalytic activity">
    <reaction evidence="1">
        <text>ATP + protein L-histidine = ADP + protein N-phospho-L-histidine.</text>
        <dbReference type="EC" id="2.7.13.3"/>
    </reaction>
</comment>
<evidence type="ECO:0000256" key="4">
    <source>
        <dbReference type="ARBA" id="ARBA00022475"/>
    </source>
</evidence>
<dbReference type="SMART" id="SM00304">
    <property type="entry name" value="HAMP"/>
    <property type="match status" value="1"/>
</dbReference>
<sequence length="430" mass="45926">MVGRIFAVLMIGIVAAALAASILAGLQRRSDVSAERQDRVIDRVLTQISTGEAIPGLHRLQAWPKGTPEDRLARRLAARAPEWRNIAAASVPAPDCAPPPPAPMPLGSLPPVPPPPPSHCYAVRLVDPQGNSVLLAVDAPPTPSLVDDSFSWAFIAALCVAALLLALVIARMAARPMTRLGLAAQQLATDLGADPIVARGPSEVRRTIEAFNDMQVELRRAMEERTYMLAAISHDLRSPLTRMRLRFDAIQDATLRDKLIEDAWIMDGLIEEGLDLARLSRSVEPFERVDIRALVTSLCEDAQDVGQPVRFSTLPPMIVRTRPEALRRILTNLVENALAYGNEADLSATIAADSVSIEVRDTGPGIAAEALTKVFEPFHRVDGARAPAGGTGLGLTIARLLAQKIGGSISLKNRAGGGLSATVTVPLTSS</sequence>
<evidence type="ECO:0000313" key="19">
    <source>
        <dbReference type="Proteomes" id="UP001160625"/>
    </source>
</evidence>
<evidence type="ECO:0000256" key="9">
    <source>
        <dbReference type="ARBA" id="ARBA00022741"/>
    </source>
</evidence>
<feature type="domain" description="HAMP" evidence="17">
    <location>
        <begin position="171"/>
        <end position="223"/>
    </location>
</feature>
<dbReference type="Gene3D" id="6.10.340.10">
    <property type="match status" value="1"/>
</dbReference>
<dbReference type="InterPro" id="IPR036890">
    <property type="entry name" value="HATPase_C_sf"/>
</dbReference>
<dbReference type="InterPro" id="IPR003660">
    <property type="entry name" value="HAMP_dom"/>
</dbReference>
<keyword evidence="13" id="KW-0902">Two-component regulatory system</keyword>
<keyword evidence="12 15" id="KW-1133">Transmembrane helix</keyword>
<dbReference type="InterPro" id="IPR003594">
    <property type="entry name" value="HATPase_dom"/>
</dbReference>
<dbReference type="PROSITE" id="PS50885">
    <property type="entry name" value="HAMP"/>
    <property type="match status" value="1"/>
</dbReference>
<gene>
    <name evidence="18" type="ORF">QGN17_11555</name>
</gene>
<dbReference type="SUPFAM" id="SSF55874">
    <property type="entry name" value="ATPase domain of HSP90 chaperone/DNA topoisomerase II/histidine kinase"/>
    <property type="match status" value="1"/>
</dbReference>
<evidence type="ECO:0000256" key="2">
    <source>
        <dbReference type="ARBA" id="ARBA00004429"/>
    </source>
</evidence>
<evidence type="ECO:0000256" key="3">
    <source>
        <dbReference type="ARBA" id="ARBA00012438"/>
    </source>
</evidence>
<evidence type="ECO:0000259" key="16">
    <source>
        <dbReference type="PROSITE" id="PS50109"/>
    </source>
</evidence>
<keyword evidence="5" id="KW-0997">Cell inner membrane</keyword>
<dbReference type="EMBL" id="JARYGZ010000001">
    <property type="protein sequence ID" value="MDH7639367.1"/>
    <property type="molecule type" value="Genomic_DNA"/>
</dbReference>
<dbReference type="InterPro" id="IPR003661">
    <property type="entry name" value="HisK_dim/P_dom"/>
</dbReference>
<evidence type="ECO:0000256" key="15">
    <source>
        <dbReference type="SAM" id="Phobius"/>
    </source>
</evidence>
<evidence type="ECO:0000313" key="18">
    <source>
        <dbReference type="EMBL" id="MDH7639367.1"/>
    </source>
</evidence>
<dbReference type="PRINTS" id="PR00344">
    <property type="entry name" value="BCTRLSENSOR"/>
</dbReference>
<evidence type="ECO:0000256" key="6">
    <source>
        <dbReference type="ARBA" id="ARBA00022553"/>
    </source>
</evidence>
<feature type="domain" description="Histidine kinase" evidence="16">
    <location>
        <begin position="231"/>
        <end position="429"/>
    </location>
</feature>
<name>A0ABT6N2A8_9SPHN</name>
<proteinExistence type="predicted"/>
<dbReference type="Pfam" id="PF02518">
    <property type="entry name" value="HATPase_c"/>
    <property type="match status" value="1"/>
</dbReference>
<dbReference type="Pfam" id="PF00512">
    <property type="entry name" value="HisKA"/>
    <property type="match status" value="1"/>
</dbReference>
<dbReference type="RefSeq" id="WP_281044640.1">
    <property type="nucleotide sequence ID" value="NZ_JARYGZ010000001.1"/>
</dbReference>
<keyword evidence="7" id="KW-0808">Transferase</keyword>
<dbReference type="SMART" id="SM00388">
    <property type="entry name" value="HisKA"/>
    <property type="match status" value="1"/>
</dbReference>
<dbReference type="InterPro" id="IPR036097">
    <property type="entry name" value="HisK_dim/P_sf"/>
</dbReference>
<evidence type="ECO:0000256" key="1">
    <source>
        <dbReference type="ARBA" id="ARBA00000085"/>
    </source>
</evidence>
<evidence type="ECO:0000256" key="11">
    <source>
        <dbReference type="ARBA" id="ARBA00022840"/>
    </source>
</evidence>
<dbReference type="GO" id="GO:0005524">
    <property type="term" value="F:ATP binding"/>
    <property type="evidence" value="ECO:0007669"/>
    <property type="project" value="UniProtKB-KW"/>
</dbReference>
<keyword evidence="11 18" id="KW-0067">ATP-binding</keyword>
<dbReference type="Proteomes" id="UP001160625">
    <property type="component" value="Unassembled WGS sequence"/>
</dbReference>
<dbReference type="InterPro" id="IPR050980">
    <property type="entry name" value="2C_sensor_his_kinase"/>
</dbReference>
<keyword evidence="8 15" id="KW-0812">Transmembrane</keyword>
<dbReference type="InterPro" id="IPR005467">
    <property type="entry name" value="His_kinase_dom"/>
</dbReference>
<evidence type="ECO:0000256" key="8">
    <source>
        <dbReference type="ARBA" id="ARBA00022692"/>
    </source>
</evidence>
<dbReference type="InterPro" id="IPR004358">
    <property type="entry name" value="Sig_transdc_His_kin-like_C"/>
</dbReference>
<accession>A0ABT6N2A8</accession>
<reference evidence="18" key="1">
    <citation type="submission" date="2023-04" db="EMBL/GenBank/DDBJ databases">
        <title>Sphingomonas sp. MAHUQ-71 isolated from rice field.</title>
        <authorList>
            <person name="Huq M.A."/>
        </authorList>
    </citation>
    <scope>NUCLEOTIDE SEQUENCE</scope>
    <source>
        <strain evidence="18">MAHUQ-71</strain>
    </source>
</reference>
<dbReference type="SUPFAM" id="SSF47384">
    <property type="entry name" value="Homodimeric domain of signal transducing histidine kinase"/>
    <property type="match status" value="1"/>
</dbReference>
<organism evidence="18 19">
    <name type="scientific">Sphingomonas oryzagri</name>
    <dbReference type="NCBI Taxonomy" id="3042314"/>
    <lineage>
        <taxon>Bacteria</taxon>
        <taxon>Pseudomonadati</taxon>
        <taxon>Pseudomonadota</taxon>
        <taxon>Alphaproteobacteria</taxon>
        <taxon>Sphingomonadales</taxon>
        <taxon>Sphingomonadaceae</taxon>
        <taxon>Sphingomonas</taxon>
    </lineage>
</organism>
<evidence type="ECO:0000256" key="7">
    <source>
        <dbReference type="ARBA" id="ARBA00022679"/>
    </source>
</evidence>
<dbReference type="Gene3D" id="3.30.565.10">
    <property type="entry name" value="Histidine kinase-like ATPase, C-terminal domain"/>
    <property type="match status" value="1"/>
</dbReference>
<dbReference type="Pfam" id="PF00672">
    <property type="entry name" value="HAMP"/>
    <property type="match status" value="1"/>
</dbReference>
<comment type="caution">
    <text evidence="18">The sequence shown here is derived from an EMBL/GenBank/DDBJ whole genome shotgun (WGS) entry which is preliminary data.</text>
</comment>
<dbReference type="Gene3D" id="1.10.287.130">
    <property type="match status" value="1"/>
</dbReference>
<keyword evidence="14 15" id="KW-0472">Membrane</keyword>
<dbReference type="SMART" id="SM00387">
    <property type="entry name" value="HATPase_c"/>
    <property type="match status" value="1"/>
</dbReference>
<evidence type="ECO:0000256" key="13">
    <source>
        <dbReference type="ARBA" id="ARBA00023012"/>
    </source>
</evidence>
<evidence type="ECO:0000256" key="10">
    <source>
        <dbReference type="ARBA" id="ARBA00022777"/>
    </source>
</evidence>
<dbReference type="CDD" id="cd00082">
    <property type="entry name" value="HisKA"/>
    <property type="match status" value="1"/>
</dbReference>
<dbReference type="PANTHER" id="PTHR44936">
    <property type="entry name" value="SENSOR PROTEIN CREC"/>
    <property type="match status" value="1"/>
</dbReference>
<dbReference type="PROSITE" id="PS50109">
    <property type="entry name" value="HIS_KIN"/>
    <property type="match status" value="1"/>
</dbReference>
<comment type="subcellular location">
    <subcellularLocation>
        <location evidence="2">Cell inner membrane</location>
        <topology evidence="2">Multi-pass membrane protein</topology>
    </subcellularLocation>
</comment>
<keyword evidence="19" id="KW-1185">Reference proteome</keyword>
<feature type="transmembrane region" description="Helical" evidence="15">
    <location>
        <begin position="150"/>
        <end position="170"/>
    </location>
</feature>
<evidence type="ECO:0000256" key="14">
    <source>
        <dbReference type="ARBA" id="ARBA00023136"/>
    </source>
</evidence>